<reference evidence="6" key="2">
    <citation type="submission" date="2015-02" db="EMBL/GenBank/DDBJ databases">
        <title>Physiological reanalysis, assessment of diazotrophy, and genome sequences of multiple isolates of Streptomyces thermoautotrophicus.</title>
        <authorList>
            <person name="MacKellar D.C."/>
            <person name="Lieber L."/>
            <person name="Norman J."/>
            <person name="Bolger A."/>
            <person name="Tobin C."/>
            <person name="Murray J.W."/>
            <person name="Friesen M."/>
            <person name="Prell J."/>
        </authorList>
    </citation>
    <scope>NUCLEOTIDE SEQUENCE [LARGE SCALE GENOMIC DNA]</scope>
    <source>
        <strain evidence="6">UBT1</strain>
    </source>
</reference>
<reference evidence="3" key="4">
    <citation type="submission" date="2015-04" db="EMBL/GenBank/DDBJ databases">
        <title>Physiological reanalysis, assessment of diazotrophy, and genome sequences of multiple isolates of Streptomyces thermoautotrophicus.</title>
        <authorList>
            <person name="MacKellar D.C."/>
            <person name="Lieber L."/>
            <person name="Norman J."/>
            <person name="Bolger A."/>
            <person name="Tobin C."/>
            <person name="Murray J.W."/>
            <person name="Woodward J."/>
            <person name="Friesen M."/>
            <person name="Prell J."/>
        </authorList>
    </citation>
    <scope>NUCLEOTIDE SEQUENCE [LARGE SCALE GENOMIC DNA]</scope>
    <source>
        <strain evidence="3">H1</strain>
    </source>
</reference>
<dbReference type="PATRIC" id="fig|1469144.10.peg.3151"/>
<dbReference type="CDD" id="cd18700">
    <property type="entry name" value="PIN_GNAT-like"/>
    <property type="match status" value="1"/>
</dbReference>
<dbReference type="SUPFAM" id="SSF55729">
    <property type="entry name" value="Acyl-CoA N-acyltransferases (Nat)"/>
    <property type="match status" value="1"/>
</dbReference>
<dbReference type="Pfam" id="PF13673">
    <property type="entry name" value="Acetyltransf_10"/>
    <property type="match status" value="1"/>
</dbReference>
<dbReference type="EMBL" id="LAXD01000001">
    <property type="protein sequence ID" value="KWX01886.1"/>
    <property type="molecule type" value="Genomic_DNA"/>
</dbReference>
<gene>
    <name evidence="3" type="ORF">LI90_2919</name>
    <name evidence="2" type="ORF">TH66_14595</name>
    <name evidence="4" type="ORF">TR74_18515</name>
</gene>
<reference evidence="5" key="3">
    <citation type="submission" date="2015-04" db="EMBL/GenBank/DDBJ databases">
        <title>Physiological reanalysis, assessment of diazotrophy, and genome sequences of multiple isolates of Streptomyces thermoautotrophicus.</title>
        <authorList>
            <person name="MacKellar D.C."/>
            <person name="Lieber L."/>
            <person name="Norman J."/>
            <person name="Bolger A."/>
            <person name="Tobin C."/>
            <person name="Murray J.W."/>
            <person name="Chang R."/>
            <person name="Ford T."/>
            <person name="Nguyen P.Q."/>
            <person name="Woodward J."/>
            <person name="Permingeat H."/>
            <person name="Joshi N.S."/>
            <person name="Silver P.A."/>
            <person name="Usadel B."/>
            <person name="Rutherford A.W."/>
            <person name="Friesen M."/>
            <person name="Prell J."/>
        </authorList>
    </citation>
    <scope>NUCLEOTIDE SEQUENCE [LARGE SCALE GENOMIC DNA]</scope>
    <source>
        <strain evidence="5">H1</strain>
    </source>
</reference>
<dbReference type="InterPro" id="IPR016181">
    <property type="entry name" value="Acyl_CoA_acyltransferase"/>
</dbReference>
<dbReference type="OrthoDB" id="226313at2"/>
<comment type="caution">
    <text evidence="2">The sequence shown here is derived from an EMBL/GenBank/DDBJ whole genome shotgun (WGS) entry which is preliminary data.</text>
</comment>
<dbReference type="AlphaFoldDB" id="A0A132MQM9"/>
<evidence type="ECO:0000313" key="2">
    <source>
        <dbReference type="EMBL" id="KWX00139.1"/>
    </source>
</evidence>
<dbReference type="EMBL" id="JYIK01001051">
    <property type="protein sequence ID" value="KWX07527.1"/>
    <property type="molecule type" value="Genomic_DNA"/>
</dbReference>
<accession>A0A132MQM9</accession>
<dbReference type="RefSeq" id="WP_066888638.1">
    <property type="nucleotide sequence ID" value="NZ_JYIJ01000018.1"/>
</dbReference>
<dbReference type="Proteomes" id="UP000070659">
    <property type="component" value="Unassembled WGS sequence"/>
</dbReference>
<dbReference type="InterPro" id="IPR000182">
    <property type="entry name" value="GNAT_dom"/>
</dbReference>
<dbReference type="GO" id="GO:0016747">
    <property type="term" value="F:acyltransferase activity, transferring groups other than amino-acyl groups"/>
    <property type="evidence" value="ECO:0007669"/>
    <property type="project" value="InterPro"/>
</dbReference>
<evidence type="ECO:0000313" key="7">
    <source>
        <dbReference type="Proteomes" id="UP000070659"/>
    </source>
</evidence>
<dbReference type="PROSITE" id="PS51186">
    <property type="entry name" value="GNAT"/>
    <property type="match status" value="1"/>
</dbReference>
<feature type="domain" description="N-acetyltransferase" evidence="1">
    <location>
        <begin position="12"/>
        <end position="152"/>
    </location>
</feature>
<dbReference type="Proteomes" id="UP000070188">
    <property type="component" value="Unassembled WGS sequence"/>
</dbReference>
<evidence type="ECO:0000313" key="6">
    <source>
        <dbReference type="Proteomes" id="UP000070598"/>
    </source>
</evidence>
<organism evidence="2 7">
    <name type="scientific">Carbonactinospora thermoautotrophica</name>
    <dbReference type="NCBI Taxonomy" id="1469144"/>
    <lineage>
        <taxon>Bacteria</taxon>
        <taxon>Bacillati</taxon>
        <taxon>Actinomycetota</taxon>
        <taxon>Actinomycetes</taxon>
        <taxon>Kitasatosporales</taxon>
        <taxon>Carbonactinosporaceae</taxon>
        <taxon>Carbonactinospora</taxon>
    </lineage>
</organism>
<dbReference type="CDD" id="cd04301">
    <property type="entry name" value="NAT_SF"/>
    <property type="match status" value="1"/>
</dbReference>
<evidence type="ECO:0000313" key="4">
    <source>
        <dbReference type="EMBL" id="KWX07527.1"/>
    </source>
</evidence>
<keyword evidence="5" id="KW-1185">Reference proteome</keyword>
<dbReference type="Proteomes" id="UP000070598">
    <property type="component" value="Unassembled WGS sequence"/>
</dbReference>
<dbReference type="Gene3D" id="3.40.630.30">
    <property type="match status" value="1"/>
</dbReference>
<proteinExistence type="predicted"/>
<evidence type="ECO:0000313" key="5">
    <source>
        <dbReference type="Proteomes" id="UP000070188"/>
    </source>
</evidence>
<name>A0A132MQM9_9ACTN</name>
<dbReference type="EMBL" id="JYIJ01000018">
    <property type="protein sequence ID" value="KWX00139.1"/>
    <property type="molecule type" value="Genomic_DNA"/>
</dbReference>
<protein>
    <recommendedName>
        <fullName evidence="1">N-acetyltransferase domain-containing protein</fullName>
    </recommendedName>
</protein>
<reference evidence="2 7" key="1">
    <citation type="submission" date="2015-02" db="EMBL/GenBank/DDBJ databases">
        <title>Physiological reanalysis, assessment of diazotrophy, and genome sequences of multiple isolates of Streptomyces thermoautotrophicus.</title>
        <authorList>
            <person name="MacKellar D.C."/>
            <person name="Lieber L."/>
            <person name="Norman J."/>
            <person name="Bolger A."/>
            <person name="Tobin C."/>
            <person name="Murray J.W."/>
            <person name="Prell J."/>
        </authorList>
    </citation>
    <scope>NUCLEOTIDE SEQUENCE [LARGE SCALE GENOMIC DNA]</scope>
    <source>
        <strain evidence="2 7">UBT1</strain>
    </source>
</reference>
<sequence length="691" mass="76393">MVRGGGEDGPGVRIRQVEPGEKSVIAAIIELGDRASKTLGFLTPSAFEQAAAKGTLLAALRDDAVVGYALYALPRQQVRLTHLCVAPEFRGRGIARLLVDEISRRHSDRFGIVLKCRRDYGLDDMWLKLGFQPRGEVPGRGKQRLPLGVWWRDHGHPDLFSVVETPALLTVAMDWNVFADLHASHDRIGAKESKGLLADWLADLVELVVTPTLLRELNRISDAAERRRQRAEVQGYRLLNPDTNLVDDMIQRLVTTARERLGSELSTRPGDGEGIRYIAEAATAGVRFLVTRDDSLLRLAEVALDVCQVRILRPVDVAVHVDELTRAQVYQPASLLDTEYSMVTLPSGTERNQLDFLDRPGGERQSVFLARLRELAVGPLRWERKQIRDPDGHPVAFYAARVRNHELVVPFLRVRSTPLADTLARQMLFLLRKRCRELRLSVLRVADPHAPAVVRSAAIDDGFVPQGEDLVALVIDVCGDSEAVGTAASNAAARAGLAFPVLEPGMSAVVASSLERRLWPAKITDSDLETFLVPIQPQWSSMLFGIPASLIPRPEELGISREHVYYRSPHSRGEHAPARILWYGSSDKGQQISSVIGCSRLEEVVVDDPVALHARFQHLGVWSREHVEGAADKGRALALRFADTEMFPKPVSLQRLKALAGALGQTVTVRSTSKISTELFAAVYQEGRSTE</sequence>
<dbReference type="STRING" id="1469144.LI90_2919"/>
<evidence type="ECO:0000313" key="3">
    <source>
        <dbReference type="EMBL" id="KWX01886.1"/>
    </source>
</evidence>
<evidence type="ECO:0000259" key="1">
    <source>
        <dbReference type="PROSITE" id="PS51186"/>
    </source>
</evidence>